<keyword evidence="11 13" id="KW-0739">Sodium transport</keyword>
<evidence type="ECO:0000256" key="13">
    <source>
        <dbReference type="RuleBase" id="RU000679"/>
    </source>
</evidence>
<evidence type="ECO:0000256" key="4">
    <source>
        <dbReference type="ARBA" id="ARBA00022461"/>
    </source>
</evidence>
<comment type="similarity">
    <text evidence="2 13">Belongs to the amiloride-sensitive sodium channel (TC 1.A.6) family.</text>
</comment>
<dbReference type="Proteomes" id="UP000659654">
    <property type="component" value="Unassembled WGS sequence"/>
</dbReference>
<dbReference type="InterPro" id="IPR001873">
    <property type="entry name" value="ENaC"/>
</dbReference>
<dbReference type="OrthoDB" id="6021021at2759"/>
<dbReference type="Proteomes" id="UP000582659">
    <property type="component" value="Unassembled WGS sequence"/>
</dbReference>
<protein>
    <submittedName>
        <fullName evidence="16">(pine wood nematode) hypothetical protein</fullName>
    </submittedName>
</protein>
<evidence type="ECO:0000313" key="20">
    <source>
        <dbReference type="WBParaSite" id="BXY_1693700.1"/>
    </source>
</evidence>
<sequence length="510" mass="58145">MPGLIQLINALNAYIRLAWAVVWFTMWGIFLYEFYLIVSKFLSYPTAVRISLGYKGRAFPMVTICNQNPLKYSIVKENKTYSQVNDVIEILKRLAVNDYQDLDDNPLNINQAATLAINQLTDEQRRYAGFSLDDFVLAWYFNNRKVDSSFFNEFIDPSYGLCYQFNSNQSLKTLYTQRAGSYFGLRALVLVNQRSPDGTLQYLPTTDRAGLKIGLNYQNQDPAMENYAVNVPVGTEAMVSLELTEINRAVAPYGDCVDDDTLNYYTGYNYTLTYCFRSCVQKRNIEACGCANPFVAADCGCNPSCGDTVFDVIMSVGRSPMSNFAVLSDMNQAYSCSTSTMFASTKECIAWFQKNSAVINIWYDGLDYSQQFEESSYSISTASNDLGGQAGLWVGISLISVTEIVVFVIFMVVYLCHGRKLTDHDITDVIREKERRFQVLRRLKEELDTQELMDDEIGVRFRAFKMRDELQRLARIKEGQELNEKAVQRAKQKQHQKSNEHSTSKELQTC</sequence>
<reference evidence="17" key="2">
    <citation type="submission" date="2020-08" db="EMBL/GenBank/DDBJ databases">
        <authorList>
            <person name="Kikuchi T."/>
        </authorList>
    </citation>
    <scope>NUCLEOTIDE SEQUENCE</scope>
    <source>
        <strain evidence="16">Ka4C1</strain>
    </source>
</reference>
<evidence type="ECO:0000256" key="7">
    <source>
        <dbReference type="ARBA" id="ARBA00023053"/>
    </source>
</evidence>
<evidence type="ECO:0000256" key="12">
    <source>
        <dbReference type="ARBA" id="ARBA00023303"/>
    </source>
</evidence>
<dbReference type="AlphaFoldDB" id="A0A1I7SV63"/>
<feature type="region of interest" description="Disordered" evidence="14">
    <location>
        <begin position="484"/>
        <end position="510"/>
    </location>
</feature>
<dbReference type="Gene3D" id="2.60.470.10">
    <property type="entry name" value="Acid-sensing ion channels like domains"/>
    <property type="match status" value="1"/>
</dbReference>
<evidence type="ECO:0000256" key="15">
    <source>
        <dbReference type="SAM" id="Phobius"/>
    </source>
</evidence>
<evidence type="ECO:0000256" key="11">
    <source>
        <dbReference type="ARBA" id="ARBA00023201"/>
    </source>
</evidence>
<keyword evidence="4 13" id="KW-0894">Sodium channel</keyword>
<dbReference type="GO" id="GO:0005886">
    <property type="term" value="C:plasma membrane"/>
    <property type="evidence" value="ECO:0007669"/>
    <property type="project" value="TreeGrafter"/>
</dbReference>
<evidence type="ECO:0000256" key="6">
    <source>
        <dbReference type="ARBA" id="ARBA00022989"/>
    </source>
</evidence>
<evidence type="ECO:0000256" key="5">
    <source>
        <dbReference type="ARBA" id="ARBA00022692"/>
    </source>
</evidence>
<dbReference type="Pfam" id="PF00858">
    <property type="entry name" value="ASC"/>
    <property type="match status" value="1"/>
</dbReference>
<keyword evidence="9 15" id="KW-0472">Membrane</keyword>
<evidence type="ECO:0000256" key="14">
    <source>
        <dbReference type="SAM" id="MobiDB-lite"/>
    </source>
</evidence>
<dbReference type="WBParaSite" id="BXY_1693700.1">
    <property type="protein sequence ID" value="BXY_1693700.1"/>
    <property type="gene ID" value="BXY_1693700"/>
</dbReference>
<evidence type="ECO:0000313" key="19">
    <source>
        <dbReference type="Proteomes" id="UP000659654"/>
    </source>
</evidence>
<dbReference type="EMBL" id="CAJFCV020000002">
    <property type="protein sequence ID" value="CAG9100953.1"/>
    <property type="molecule type" value="Genomic_DNA"/>
</dbReference>
<dbReference type="PRINTS" id="PR01078">
    <property type="entry name" value="AMINACHANNEL"/>
</dbReference>
<reference evidence="20" key="1">
    <citation type="submission" date="2016-11" db="UniProtKB">
        <authorList>
            <consortium name="WormBaseParasite"/>
        </authorList>
    </citation>
    <scope>IDENTIFICATION</scope>
</reference>
<dbReference type="PANTHER" id="PTHR11690">
    <property type="entry name" value="AMILORIDE-SENSITIVE SODIUM CHANNEL-RELATED"/>
    <property type="match status" value="1"/>
</dbReference>
<evidence type="ECO:0000256" key="1">
    <source>
        <dbReference type="ARBA" id="ARBA00004141"/>
    </source>
</evidence>
<keyword evidence="10" id="KW-0325">Glycoprotein</keyword>
<dbReference type="EMBL" id="CAJFDI010000002">
    <property type="protein sequence ID" value="CAD5217402.1"/>
    <property type="molecule type" value="Genomic_DNA"/>
</dbReference>
<evidence type="ECO:0000256" key="3">
    <source>
        <dbReference type="ARBA" id="ARBA00022448"/>
    </source>
</evidence>
<evidence type="ECO:0000313" key="17">
    <source>
        <dbReference type="EMBL" id="CAG9100953.1"/>
    </source>
</evidence>
<evidence type="ECO:0000256" key="9">
    <source>
        <dbReference type="ARBA" id="ARBA00023136"/>
    </source>
</evidence>
<dbReference type="PANTHER" id="PTHR11690:SF248">
    <property type="entry name" value="PICKPOCKET 17, ISOFORM A"/>
    <property type="match status" value="1"/>
</dbReference>
<accession>A0A1I7SV63</accession>
<dbReference type="eggNOG" id="KOG4294">
    <property type="taxonomic scope" value="Eukaryota"/>
</dbReference>
<name>A0A1I7SV63_BURXY</name>
<comment type="subcellular location">
    <subcellularLocation>
        <location evidence="1">Membrane</location>
        <topology evidence="1">Multi-pass membrane protein</topology>
    </subcellularLocation>
</comment>
<keyword evidence="6 15" id="KW-1133">Transmembrane helix</keyword>
<feature type="transmembrane region" description="Helical" evidence="15">
    <location>
        <begin position="17"/>
        <end position="38"/>
    </location>
</feature>
<evidence type="ECO:0000256" key="10">
    <source>
        <dbReference type="ARBA" id="ARBA00023180"/>
    </source>
</evidence>
<keyword evidence="7" id="KW-0915">Sodium</keyword>
<proteinExistence type="inferred from homology"/>
<keyword evidence="19" id="KW-1185">Reference proteome</keyword>
<keyword evidence="3 13" id="KW-0813">Transport</keyword>
<gene>
    <name evidence="16" type="ORF">BXYJ_LOCUS5017</name>
</gene>
<dbReference type="Proteomes" id="UP000095284">
    <property type="component" value="Unplaced"/>
</dbReference>
<dbReference type="GO" id="GO:0015280">
    <property type="term" value="F:ligand-gated sodium channel activity"/>
    <property type="evidence" value="ECO:0007669"/>
    <property type="project" value="TreeGrafter"/>
</dbReference>
<keyword evidence="5 13" id="KW-0812">Transmembrane</keyword>
<keyword evidence="12 13" id="KW-0407">Ion channel</keyword>
<evidence type="ECO:0000313" key="18">
    <source>
        <dbReference type="Proteomes" id="UP000095284"/>
    </source>
</evidence>
<evidence type="ECO:0000313" key="16">
    <source>
        <dbReference type="EMBL" id="CAD5217402.1"/>
    </source>
</evidence>
<feature type="transmembrane region" description="Helical" evidence="15">
    <location>
        <begin position="390"/>
        <end position="416"/>
    </location>
</feature>
<evidence type="ECO:0000256" key="8">
    <source>
        <dbReference type="ARBA" id="ARBA00023065"/>
    </source>
</evidence>
<keyword evidence="8 13" id="KW-0406">Ion transport</keyword>
<evidence type="ECO:0000256" key="2">
    <source>
        <dbReference type="ARBA" id="ARBA00007193"/>
    </source>
</evidence>
<organism evidence="18 20">
    <name type="scientific">Bursaphelenchus xylophilus</name>
    <name type="common">Pinewood nematode worm</name>
    <name type="synonym">Aphelenchoides xylophilus</name>
    <dbReference type="NCBI Taxonomy" id="6326"/>
    <lineage>
        <taxon>Eukaryota</taxon>
        <taxon>Metazoa</taxon>
        <taxon>Ecdysozoa</taxon>
        <taxon>Nematoda</taxon>
        <taxon>Chromadorea</taxon>
        <taxon>Rhabditida</taxon>
        <taxon>Tylenchina</taxon>
        <taxon>Tylenchomorpha</taxon>
        <taxon>Aphelenchoidea</taxon>
        <taxon>Aphelenchoididae</taxon>
        <taxon>Bursaphelenchus</taxon>
    </lineage>
</organism>